<dbReference type="Pfam" id="PF20330">
    <property type="entry name" value="DUF6625"/>
    <property type="match status" value="1"/>
</dbReference>
<dbReference type="InterPro" id="IPR046733">
    <property type="entry name" value="DUF6625"/>
</dbReference>
<dbReference type="GO" id="GO:0016757">
    <property type="term" value="F:glycosyltransferase activity"/>
    <property type="evidence" value="ECO:0007669"/>
    <property type="project" value="InterPro"/>
</dbReference>
<reference evidence="3 4" key="1">
    <citation type="journal article" date="2024" name="Science">
        <title>Giant polyketide synthase enzymes in the biosynthesis of giant marine polyether toxins.</title>
        <authorList>
            <person name="Fallon T.R."/>
            <person name="Shende V.V."/>
            <person name="Wierzbicki I.H."/>
            <person name="Pendleton A.L."/>
            <person name="Watervoot N.F."/>
            <person name="Auber R.P."/>
            <person name="Gonzalez D.J."/>
            <person name="Wisecaver J.H."/>
            <person name="Moore B.S."/>
        </authorList>
    </citation>
    <scope>NUCLEOTIDE SEQUENCE [LARGE SCALE GENOMIC DNA]</scope>
    <source>
        <strain evidence="3 4">12B1</strain>
    </source>
</reference>
<evidence type="ECO:0000259" key="2">
    <source>
        <dbReference type="Pfam" id="PF04577"/>
    </source>
</evidence>
<dbReference type="InterPro" id="IPR049625">
    <property type="entry name" value="Glyco_transf_61_cat"/>
</dbReference>
<dbReference type="Proteomes" id="UP001515480">
    <property type="component" value="Unassembled WGS sequence"/>
</dbReference>
<name>A0AB34JJY6_PRYPA</name>
<proteinExistence type="predicted"/>
<comment type="caution">
    <text evidence="3">The sequence shown here is derived from an EMBL/GenBank/DDBJ whole genome shotgun (WGS) entry which is preliminary data.</text>
</comment>
<dbReference type="AlphaFoldDB" id="A0AB34JJY6"/>
<gene>
    <name evidence="3" type="ORF">AB1Y20_017352</name>
</gene>
<dbReference type="Pfam" id="PF04577">
    <property type="entry name" value="Glyco_transf_61"/>
    <property type="match status" value="1"/>
</dbReference>
<protein>
    <recommendedName>
        <fullName evidence="2">Glycosyltransferase 61 catalytic domain-containing protein</fullName>
    </recommendedName>
</protein>
<feature type="compositionally biased region" description="Low complexity" evidence="1">
    <location>
        <begin position="350"/>
        <end position="370"/>
    </location>
</feature>
<feature type="domain" description="Glycosyltransferase 61 catalytic" evidence="2">
    <location>
        <begin position="32"/>
        <end position="211"/>
    </location>
</feature>
<evidence type="ECO:0000313" key="4">
    <source>
        <dbReference type="Proteomes" id="UP001515480"/>
    </source>
</evidence>
<dbReference type="EMBL" id="JBGBPQ010000006">
    <property type="protein sequence ID" value="KAL1522360.1"/>
    <property type="molecule type" value="Genomic_DNA"/>
</dbReference>
<keyword evidence="4" id="KW-1185">Reference proteome</keyword>
<feature type="region of interest" description="Disordered" evidence="1">
    <location>
        <begin position="346"/>
        <end position="371"/>
    </location>
</feature>
<sequence length="769" mass="83207">MATGCPGCSALLDLRCNYSNFGTPSNPNPIPYFHSIVDCLLPLHLNLRHAAQPAACALVEDLSLSTLVSALFPSIRRLSSSQLRHTPQCLDAMLPQQRERAPSPDGWRGLLTTLRSTGSLPLPPPAASTGPDFSGPIILIERQNSRRFLGSTASRLHSDLQKRTRRDVRVFSGEESARETVRLFANAAGIVGYHGAGFANAVFTQRRACVLELSPAFGREAWRTNGLAMMRWTPVLAWDILMLPLTQLLRANGQNVELAKVLVDGSSRIQSLRRRGKALLEHLNVELTEDQSIVAAATISSCISSFVMASTDKVPTSVAARPSEGVDWYNSSIRVFGQRQAIEEDQRALAAGPSASPASTSRSTPAPVASDYVSQGQPMEIHPSASVTARQRPSPARPVLLPAVPQPLLLLVSWIYGATQWKSTCIPLFLRSVGASPTIRIVILGDPGPPAHLLPLPPNVKFVSLPWGALWERLQTVLNATMPHLASYDHRKVTDVKPLAALLMPEVVTPYAWWGWVDNDVMLSGHMLAALTQQLGELHSVGAVQVRDNPMQLSYGPLSIYSTAGFFSQVVPVLDVDVLRAVFSRLRRHRANYDEWGQFFAGMGFRFSFSAAVLDAAAATGSSFGVAKLVAPAQLDDAGAPPDCNLRIDRDGVSHLHDGKSALLVCHFHHRKGKAPLDRMASERVLSSPCIGVRANSSGFGCHAAPPELAGEGDVAENTSSLFLSTMPRQCFVALKENEVLLGPGTRFNWHALEHARAVRSSCGGLSNQ</sequence>
<accession>A0AB34JJY6</accession>
<evidence type="ECO:0000313" key="3">
    <source>
        <dbReference type="EMBL" id="KAL1522360.1"/>
    </source>
</evidence>
<evidence type="ECO:0000256" key="1">
    <source>
        <dbReference type="SAM" id="MobiDB-lite"/>
    </source>
</evidence>
<organism evidence="3 4">
    <name type="scientific">Prymnesium parvum</name>
    <name type="common">Toxic golden alga</name>
    <dbReference type="NCBI Taxonomy" id="97485"/>
    <lineage>
        <taxon>Eukaryota</taxon>
        <taxon>Haptista</taxon>
        <taxon>Haptophyta</taxon>
        <taxon>Prymnesiophyceae</taxon>
        <taxon>Prymnesiales</taxon>
        <taxon>Prymnesiaceae</taxon>
        <taxon>Prymnesium</taxon>
    </lineage>
</organism>